<keyword evidence="13" id="KW-0443">Lipid metabolism</keyword>
<keyword evidence="11" id="KW-0560">Oxidoreductase</keyword>
<evidence type="ECO:0000256" key="11">
    <source>
        <dbReference type="ARBA" id="ARBA00023002"/>
    </source>
</evidence>
<keyword evidence="12" id="KW-0756">Sterol biosynthesis</keyword>
<dbReference type="InterPro" id="IPR018083">
    <property type="entry name" value="Sterol_reductase_CS"/>
</dbReference>
<organism evidence="22 23">
    <name type="scientific">Aureococcus anophagefferens</name>
    <name type="common">Harmful bloom alga</name>
    <dbReference type="NCBI Taxonomy" id="44056"/>
    <lineage>
        <taxon>Eukaryota</taxon>
        <taxon>Sar</taxon>
        <taxon>Stramenopiles</taxon>
        <taxon>Ochrophyta</taxon>
        <taxon>Pelagophyceae</taxon>
        <taxon>Pelagomonadales</taxon>
        <taxon>Pelagomonadaceae</taxon>
        <taxon>Aureococcus</taxon>
    </lineage>
</organism>
<dbReference type="PROSITE" id="PS01017">
    <property type="entry name" value="STEROL_REDUCT_1"/>
    <property type="match status" value="1"/>
</dbReference>
<feature type="transmembrane region" description="Helical" evidence="21">
    <location>
        <begin position="122"/>
        <end position="140"/>
    </location>
</feature>
<comment type="caution">
    <text evidence="22">The sequence shown here is derived from an EMBL/GenBank/DDBJ whole genome shotgun (WGS) entry which is preliminary data.</text>
</comment>
<feature type="transmembrane region" description="Helical" evidence="21">
    <location>
        <begin position="189"/>
        <end position="210"/>
    </location>
</feature>
<keyword evidence="23" id="KW-1185">Reference proteome</keyword>
<evidence type="ECO:0000313" key="22">
    <source>
        <dbReference type="EMBL" id="KAK7230228.1"/>
    </source>
</evidence>
<comment type="similarity">
    <text evidence="2">Belongs to the ERG4/ERG24 family.</text>
</comment>
<evidence type="ECO:0000256" key="8">
    <source>
        <dbReference type="ARBA" id="ARBA00022857"/>
    </source>
</evidence>
<dbReference type="Gene3D" id="1.20.120.1630">
    <property type="match status" value="1"/>
</dbReference>
<keyword evidence="6" id="KW-0152">Cholesterol biosynthesis</keyword>
<evidence type="ECO:0000256" key="20">
    <source>
        <dbReference type="SAM" id="MobiDB-lite"/>
    </source>
</evidence>
<keyword evidence="8" id="KW-0521">NADP</keyword>
<evidence type="ECO:0000256" key="19">
    <source>
        <dbReference type="ARBA" id="ARBA00042688"/>
    </source>
</evidence>
<keyword evidence="14 21" id="KW-0472">Membrane</keyword>
<keyword evidence="4" id="KW-0153">Cholesterol metabolism</keyword>
<dbReference type="Proteomes" id="UP001363151">
    <property type="component" value="Unassembled WGS sequence"/>
</dbReference>
<dbReference type="EC" id="1.3.1.21" evidence="17"/>
<evidence type="ECO:0000256" key="10">
    <source>
        <dbReference type="ARBA" id="ARBA00022989"/>
    </source>
</evidence>
<feature type="compositionally biased region" description="Basic residues" evidence="20">
    <location>
        <begin position="27"/>
        <end position="36"/>
    </location>
</feature>
<gene>
    <name evidence="22" type="primary">DHCR7</name>
    <name evidence="22" type="ORF">SO694_0021906</name>
</gene>
<evidence type="ECO:0000256" key="18">
    <source>
        <dbReference type="ARBA" id="ARBA00039984"/>
    </source>
</evidence>
<evidence type="ECO:0000256" key="4">
    <source>
        <dbReference type="ARBA" id="ARBA00022548"/>
    </source>
</evidence>
<evidence type="ECO:0000256" key="13">
    <source>
        <dbReference type="ARBA" id="ARBA00023098"/>
    </source>
</evidence>
<evidence type="ECO:0000256" key="3">
    <source>
        <dbReference type="ARBA" id="ARBA00022516"/>
    </source>
</evidence>
<evidence type="ECO:0000313" key="23">
    <source>
        <dbReference type="Proteomes" id="UP001363151"/>
    </source>
</evidence>
<dbReference type="PANTHER" id="PTHR21257:SF38">
    <property type="entry name" value="7-DEHYDROCHOLESTEROL REDUCTASE"/>
    <property type="match status" value="1"/>
</dbReference>
<evidence type="ECO:0000256" key="6">
    <source>
        <dbReference type="ARBA" id="ARBA00022778"/>
    </source>
</evidence>
<feature type="transmembrane region" description="Helical" evidence="21">
    <location>
        <begin position="282"/>
        <end position="302"/>
    </location>
</feature>
<name>A0ABR1FG56_AURAN</name>
<evidence type="ECO:0000256" key="1">
    <source>
        <dbReference type="ARBA" id="ARBA00004477"/>
    </source>
</evidence>
<comment type="subcellular location">
    <subcellularLocation>
        <location evidence="1">Endoplasmic reticulum membrane</location>
        <topology evidence="1">Multi-pass membrane protein</topology>
    </subcellularLocation>
</comment>
<dbReference type="EMBL" id="JBBJCI010000444">
    <property type="protein sequence ID" value="KAK7230228.1"/>
    <property type="molecule type" value="Genomic_DNA"/>
</dbReference>
<dbReference type="Pfam" id="PF01222">
    <property type="entry name" value="ERG4_ERG24"/>
    <property type="match status" value="1"/>
</dbReference>
<evidence type="ECO:0000256" key="17">
    <source>
        <dbReference type="ARBA" id="ARBA00038851"/>
    </source>
</evidence>
<evidence type="ECO:0000256" key="9">
    <source>
        <dbReference type="ARBA" id="ARBA00022955"/>
    </source>
</evidence>
<proteinExistence type="inferred from homology"/>
<evidence type="ECO:0000256" key="12">
    <source>
        <dbReference type="ARBA" id="ARBA00023011"/>
    </source>
</evidence>
<keyword evidence="15" id="KW-1207">Sterol metabolism</keyword>
<keyword evidence="10 21" id="KW-1133">Transmembrane helix</keyword>
<dbReference type="PANTHER" id="PTHR21257">
    <property type="entry name" value="DELTA(14)-STEROL REDUCTASE"/>
    <property type="match status" value="1"/>
</dbReference>
<feature type="transmembrane region" description="Helical" evidence="21">
    <location>
        <begin position="344"/>
        <end position="366"/>
    </location>
</feature>
<evidence type="ECO:0000256" key="2">
    <source>
        <dbReference type="ARBA" id="ARBA00005402"/>
    </source>
</evidence>
<evidence type="ECO:0000256" key="7">
    <source>
        <dbReference type="ARBA" id="ARBA00022824"/>
    </source>
</evidence>
<evidence type="ECO:0000256" key="16">
    <source>
        <dbReference type="ARBA" id="ARBA00023221"/>
    </source>
</evidence>
<feature type="transmembrane region" description="Helical" evidence="21">
    <location>
        <begin position="314"/>
        <end position="332"/>
    </location>
</feature>
<evidence type="ECO:0000256" key="15">
    <source>
        <dbReference type="ARBA" id="ARBA00023166"/>
    </source>
</evidence>
<evidence type="ECO:0000256" key="21">
    <source>
        <dbReference type="SAM" id="Phobius"/>
    </source>
</evidence>
<protein>
    <recommendedName>
        <fullName evidence="18">7-dehydrocholesterol reductase</fullName>
        <ecNumber evidence="17">1.3.1.21</ecNumber>
    </recommendedName>
    <alternativeName>
        <fullName evidence="19">Sterol Delta(7)-reductase</fullName>
    </alternativeName>
</protein>
<accession>A0ABR1FG56</accession>
<dbReference type="InterPro" id="IPR001171">
    <property type="entry name" value="ERG24_DHCR-like"/>
</dbReference>
<evidence type="ECO:0000256" key="14">
    <source>
        <dbReference type="ARBA" id="ARBA00023136"/>
    </source>
</evidence>
<feature type="region of interest" description="Disordered" evidence="20">
    <location>
        <begin position="1"/>
        <end position="41"/>
    </location>
</feature>
<keyword evidence="5 21" id="KW-0812">Transmembrane</keyword>
<feature type="transmembrane region" description="Helical" evidence="21">
    <location>
        <begin position="161"/>
        <end position="183"/>
    </location>
</feature>
<reference evidence="22 23" key="1">
    <citation type="submission" date="2024-03" db="EMBL/GenBank/DDBJ databases">
        <title>Aureococcus anophagefferens CCMP1851 and Kratosvirus quantuckense: Draft genome of a second virus-susceptible host strain in the model system.</title>
        <authorList>
            <person name="Chase E."/>
            <person name="Truchon A.R."/>
            <person name="Schepens W."/>
            <person name="Wilhelm S.W."/>
        </authorList>
    </citation>
    <scope>NUCLEOTIDE SEQUENCE [LARGE SCALE GENOMIC DNA]</scope>
    <source>
        <strain evidence="22 23">CCMP1851</strain>
    </source>
</reference>
<keyword evidence="9" id="KW-0752">Steroid biosynthesis</keyword>
<keyword evidence="16" id="KW-0753">Steroid metabolism</keyword>
<feature type="transmembrane region" description="Helical" evidence="21">
    <location>
        <begin position="61"/>
        <end position="81"/>
    </location>
</feature>
<evidence type="ECO:0000256" key="5">
    <source>
        <dbReference type="ARBA" id="ARBA00022692"/>
    </source>
</evidence>
<sequence>MVETRSARKAARPNGRDAEVANPPKPAAKKKAPRKASKADELPAEISPYDMTAAQLALHCYFLPMCLLLPCPVLCAVLAFATNSDAVSAPTLGGLYAYAVDHGVGGLLGDSFAFIGVGTTEAWTFLAVFNTLALLIYWWPGETKCGPLTATGHLPEYVDNGVAHCALFSGLYAGGAYLGWYDFGVLFDVFGPTVGALNAFGLVFCVFLYFKGLHSPCTKDSGTSGGGFVFDYYWGMELYPRICGVDVKKFVNCRFSMTFWQLAGACYAYRSYTIHGKLDPGLFLAAVSQYVYLVKFFVWEIGYMRSIDIIVDRAGFYETWGCIVWVPTVYTLHSRICVTSPSQLSWPAALAIFGVGIAGVGLNYWADNQRMTFREKKGDCLVWGRKPVYIEAKYVTVDKATGVLQEHDSLLLASGWWGQARHLQYSFELTAAWSWGLLANPAVNGPLPLFYAVFLTILLIHRAIRDEEKCLKKYGQYYEQYMDIVKYKIIPGVY</sequence>
<keyword evidence="3" id="KW-0444">Lipid biosynthesis</keyword>
<keyword evidence="7" id="KW-0256">Endoplasmic reticulum</keyword>